<dbReference type="UniPathway" id="UPA00219"/>
<dbReference type="GO" id="GO:0005975">
    <property type="term" value="P:carbohydrate metabolic process"/>
    <property type="evidence" value="ECO:0007669"/>
    <property type="project" value="InterPro"/>
</dbReference>
<dbReference type="GO" id="GO:0051301">
    <property type="term" value="P:cell division"/>
    <property type="evidence" value="ECO:0007669"/>
    <property type="project" value="UniProtKB-KW"/>
</dbReference>
<proteinExistence type="inferred from homology"/>
<evidence type="ECO:0000313" key="13">
    <source>
        <dbReference type="EMBL" id="SMG18590.1"/>
    </source>
</evidence>
<evidence type="ECO:0000256" key="9">
    <source>
        <dbReference type="ARBA" id="ARBA00023316"/>
    </source>
</evidence>
<feature type="binding site" evidence="10">
    <location>
        <position position="198"/>
    </location>
    <ligand>
        <name>UDP-N-acetyl-alpha-D-glucosamine</name>
        <dbReference type="ChEBI" id="CHEBI:57705"/>
    </ligand>
</feature>
<reference evidence="13 14" key="1">
    <citation type="submission" date="2017-04" db="EMBL/GenBank/DDBJ databases">
        <authorList>
            <person name="Afonso C.L."/>
            <person name="Miller P.J."/>
            <person name="Scott M.A."/>
            <person name="Spackman E."/>
            <person name="Goraichik I."/>
            <person name="Dimitrov K.M."/>
            <person name="Suarez D.L."/>
            <person name="Swayne D.E."/>
        </authorList>
    </citation>
    <scope>NUCLEOTIDE SEQUENCE [LARGE SCALE GENOMIC DNA]</scope>
    <source>
        <strain evidence="13 14">11</strain>
    </source>
</reference>
<dbReference type="HAMAP" id="MF_00033">
    <property type="entry name" value="MurG"/>
    <property type="match status" value="1"/>
</dbReference>
<protein>
    <recommendedName>
        <fullName evidence="10">UDP-N-acetylglucosamine--N-acetylmuramyl-(pentapeptide) pyrophosphoryl-undecaprenol N-acetylglucosamine transferase</fullName>
        <ecNumber evidence="10">2.4.1.227</ecNumber>
    </recommendedName>
    <alternativeName>
        <fullName evidence="10">Undecaprenyl-PP-MurNAc-pentapeptide-UDPGlcNAc GlcNAc transferase</fullName>
    </alternativeName>
</protein>
<dbReference type="NCBIfam" id="NF009102">
    <property type="entry name" value="PRK12446.1"/>
    <property type="match status" value="1"/>
</dbReference>
<keyword evidence="1 10" id="KW-1003">Cell membrane</keyword>
<dbReference type="AlphaFoldDB" id="A0A1X7IUS5"/>
<keyword evidence="2 10" id="KW-0132">Cell division</keyword>
<evidence type="ECO:0000256" key="8">
    <source>
        <dbReference type="ARBA" id="ARBA00023306"/>
    </source>
</evidence>
<comment type="catalytic activity">
    <reaction evidence="10">
        <text>di-trans,octa-cis-undecaprenyl diphospho-N-acetyl-alpha-D-muramoyl-L-alanyl-D-glutamyl-meso-2,6-diaminopimeloyl-D-alanyl-D-alanine + UDP-N-acetyl-alpha-D-glucosamine = di-trans,octa-cis-undecaprenyl diphospho-[N-acetyl-alpha-D-glucosaminyl-(1-&gt;4)]-N-acetyl-alpha-D-muramoyl-L-alanyl-D-glutamyl-meso-2,6-diaminopimeloyl-D-alanyl-D-alanine + UDP + H(+)</text>
        <dbReference type="Rhea" id="RHEA:31227"/>
        <dbReference type="ChEBI" id="CHEBI:15378"/>
        <dbReference type="ChEBI" id="CHEBI:57705"/>
        <dbReference type="ChEBI" id="CHEBI:58223"/>
        <dbReference type="ChEBI" id="CHEBI:61387"/>
        <dbReference type="ChEBI" id="CHEBI:61388"/>
        <dbReference type="EC" id="2.4.1.227"/>
    </reaction>
</comment>
<dbReference type="SUPFAM" id="SSF53756">
    <property type="entry name" value="UDP-Glycosyltransferase/glycogen phosphorylase"/>
    <property type="match status" value="1"/>
</dbReference>
<feature type="domain" description="Glycosyl transferase family 28 C-terminal" evidence="12">
    <location>
        <begin position="191"/>
        <end position="338"/>
    </location>
</feature>
<comment type="similarity">
    <text evidence="10">Belongs to the glycosyltransferase 28 family. MurG subfamily.</text>
</comment>
<name>A0A1X7IUS5_9BACL</name>
<evidence type="ECO:0000256" key="6">
    <source>
        <dbReference type="ARBA" id="ARBA00022984"/>
    </source>
</evidence>
<dbReference type="CDD" id="cd03785">
    <property type="entry name" value="GT28_MurG"/>
    <property type="match status" value="1"/>
</dbReference>
<evidence type="ECO:0000256" key="7">
    <source>
        <dbReference type="ARBA" id="ARBA00023136"/>
    </source>
</evidence>
<sequence>MTKRILLTGGGSTGHVAVNLALIPQFVEEDWDIHYIGSHGGIESKLMRQQQQVHYIGIASGKLRRYWSLSNLSDPFRVLLGVAQAYRHIRRIKPHVVFSKGGFVSVPVVLAARLNGIPVVIHESDLTPGLANRLVLPYVQTICTTFEETKPYIRSSEKVVHLGAIVRKELFHGSKEEGYRYCQLKPSKKPIIVVMGGSLGARAINEAVRKALPELVTHYQIVHLCGAGQLDKQQNHPSYRQYEYLSEELPHVLAMGDMVITRAGSNSIFEMLALGKPMLLIPLPLSSSRGDQLLNAESFKKQGYGEVLQEEELTAGSLVRALERLQARYPSIVQEMRSAQGRDRTLELVTLLKQAALD</sequence>
<feature type="binding site" evidence="10">
    <location>
        <position position="167"/>
    </location>
    <ligand>
        <name>UDP-N-acetyl-alpha-D-glucosamine</name>
        <dbReference type="ChEBI" id="CHEBI:57705"/>
    </ligand>
</feature>
<dbReference type="Pfam" id="PF03033">
    <property type="entry name" value="Glyco_transf_28"/>
    <property type="match status" value="1"/>
</dbReference>
<dbReference type="NCBIfam" id="TIGR01133">
    <property type="entry name" value="murG"/>
    <property type="match status" value="1"/>
</dbReference>
<comment type="subcellular location">
    <subcellularLocation>
        <location evidence="10">Cell membrane</location>
        <topology evidence="10">Peripheral membrane protein</topology>
        <orientation evidence="10">Cytoplasmic side</orientation>
    </subcellularLocation>
</comment>
<dbReference type="GO" id="GO:0071555">
    <property type="term" value="P:cell wall organization"/>
    <property type="evidence" value="ECO:0007669"/>
    <property type="project" value="UniProtKB-KW"/>
</dbReference>
<evidence type="ECO:0000256" key="1">
    <source>
        <dbReference type="ARBA" id="ARBA00022475"/>
    </source>
</evidence>
<dbReference type="Pfam" id="PF04101">
    <property type="entry name" value="Glyco_tran_28_C"/>
    <property type="match status" value="1"/>
</dbReference>
<evidence type="ECO:0000256" key="4">
    <source>
        <dbReference type="ARBA" id="ARBA00022679"/>
    </source>
</evidence>
<dbReference type="STRING" id="1852522.SAMN06295960_0803"/>
<dbReference type="PANTHER" id="PTHR21015">
    <property type="entry name" value="UDP-N-ACETYLGLUCOSAMINE--N-ACETYLMURAMYL-(PENTAPEPTIDE) PYROPHOSPHORYL-UNDECAPRENOL N-ACETYLGLUCOSAMINE TRANSFERASE 1"/>
    <property type="match status" value="1"/>
</dbReference>
<dbReference type="Proteomes" id="UP000193834">
    <property type="component" value="Unassembled WGS sequence"/>
</dbReference>
<keyword evidence="9 10" id="KW-0961">Cell wall biogenesis/degradation</keyword>
<comment type="caution">
    <text evidence="10">Lacks conserved residue(s) required for the propagation of feature annotation.</text>
</comment>
<evidence type="ECO:0000256" key="10">
    <source>
        <dbReference type="HAMAP-Rule" id="MF_00033"/>
    </source>
</evidence>
<evidence type="ECO:0000313" key="14">
    <source>
        <dbReference type="Proteomes" id="UP000193834"/>
    </source>
</evidence>
<dbReference type="InterPro" id="IPR004276">
    <property type="entry name" value="GlycoTrans_28_N"/>
</dbReference>
<dbReference type="EC" id="2.4.1.227" evidence="10"/>
<organism evidence="13 14">
    <name type="scientific">Paenibacillus aquistagni</name>
    <dbReference type="NCBI Taxonomy" id="1852522"/>
    <lineage>
        <taxon>Bacteria</taxon>
        <taxon>Bacillati</taxon>
        <taxon>Bacillota</taxon>
        <taxon>Bacilli</taxon>
        <taxon>Bacillales</taxon>
        <taxon>Paenibacillaceae</taxon>
        <taxon>Paenibacillus</taxon>
    </lineage>
</organism>
<dbReference type="GO" id="GO:0005886">
    <property type="term" value="C:plasma membrane"/>
    <property type="evidence" value="ECO:0007669"/>
    <property type="project" value="UniProtKB-SubCell"/>
</dbReference>
<dbReference type="EMBL" id="FXAZ01000001">
    <property type="protein sequence ID" value="SMG18590.1"/>
    <property type="molecule type" value="Genomic_DNA"/>
</dbReference>
<keyword evidence="14" id="KW-1185">Reference proteome</keyword>
<evidence type="ECO:0000259" key="11">
    <source>
        <dbReference type="Pfam" id="PF03033"/>
    </source>
</evidence>
<keyword evidence="3 10" id="KW-0328">Glycosyltransferase</keyword>
<evidence type="ECO:0000256" key="2">
    <source>
        <dbReference type="ARBA" id="ARBA00022618"/>
    </source>
</evidence>
<dbReference type="InterPro" id="IPR006009">
    <property type="entry name" value="GlcNAc_MurG"/>
</dbReference>
<evidence type="ECO:0000259" key="12">
    <source>
        <dbReference type="Pfam" id="PF04101"/>
    </source>
</evidence>
<keyword evidence="7 10" id="KW-0472">Membrane</keyword>
<dbReference type="OrthoDB" id="9808936at2"/>
<evidence type="ECO:0000256" key="3">
    <source>
        <dbReference type="ARBA" id="ARBA00022676"/>
    </source>
</evidence>
<comment type="function">
    <text evidence="10">Cell wall formation. Catalyzes the transfer of a GlcNAc subunit on undecaprenyl-pyrophosphoryl-MurNAc-pentapeptide (lipid intermediate I) to form undecaprenyl-pyrophosphoryl-MurNAc-(pentapeptide)GlcNAc (lipid intermediate II).</text>
</comment>
<dbReference type="RefSeq" id="WP_085493025.1">
    <property type="nucleotide sequence ID" value="NZ_FXAZ01000001.1"/>
</dbReference>
<dbReference type="InterPro" id="IPR007235">
    <property type="entry name" value="Glyco_trans_28_C"/>
</dbReference>
<comment type="pathway">
    <text evidence="10">Cell wall biogenesis; peptidoglycan biosynthesis.</text>
</comment>
<feature type="domain" description="Glycosyltransferase family 28 N-terminal" evidence="11">
    <location>
        <begin position="5"/>
        <end position="142"/>
    </location>
</feature>
<dbReference type="GO" id="GO:0009252">
    <property type="term" value="P:peptidoglycan biosynthetic process"/>
    <property type="evidence" value="ECO:0007669"/>
    <property type="project" value="UniProtKB-UniRule"/>
</dbReference>
<keyword evidence="5 10" id="KW-0133">Cell shape</keyword>
<dbReference type="GO" id="GO:0050511">
    <property type="term" value="F:undecaprenyldiphospho-muramoylpentapeptide beta-N-acetylglucosaminyltransferase activity"/>
    <property type="evidence" value="ECO:0007669"/>
    <property type="project" value="UniProtKB-UniRule"/>
</dbReference>
<accession>A0A1X7IUS5</accession>
<evidence type="ECO:0000256" key="5">
    <source>
        <dbReference type="ARBA" id="ARBA00022960"/>
    </source>
</evidence>
<dbReference type="GO" id="GO:0008360">
    <property type="term" value="P:regulation of cell shape"/>
    <property type="evidence" value="ECO:0007669"/>
    <property type="project" value="UniProtKB-KW"/>
</dbReference>
<dbReference type="PANTHER" id="PTHR21015:SF27">
    <property type="entry name" value="UDP-N-ACETYLGLUCOSAMINE--N-ACETYLMURAMYL-(PENTAPEPTIDE) PYROPHOSPHORYL-UNDECAPRENOL N-ACETYLGLUCOSAMINE TRANSFERASE"/>
    <property type="match status" value="1"/>
</dbReference>
<dbReference type="Gene3D" id="3.40.50.2000">
    <property type="entry name" value="Glycogen Phosphorylase B"/>
    <property type="match status" value="2"/>
</dbReference>
<keyword evidence="8 10" id="KW-0131">Cell cycle</keyword>
<feature type="binding site" evidence="10">
    <location>
        <position position="292"/>
    </location>
    <ligand>
        <name>UDP-N-acetyl-alpha-D-glucosamine</name>
        <dbReference type="ChEBI" id="CHEBI:57705"/>
    </ligand>
</feature>
<keyword evidence="4 10" id="KW-0808">Transferase</keyword>
<gene>
    <name evidence="10" type="primary">murG</name>
    <name evidence="13" type="ORF">SAMN06295960_0803</name>
</gene>
<keyword evidence="6 10" id="KW-0573">Peptidoglycan synthesis</keyword>
<dbReference type="GO" id="GO:0051991">
    <property type="term" value="F:UDP-N-acetyl-D-glucosamine:N-acetylmuramoyl-L-alanyl-D-glutamyl-meso-2,6-diaminopimelyl-D-alanyl-D-alanine-diphosphoundecaprenol 4-beta-N-acetylglucosaminlytransferase activity"/>
    <property type="evidence" value="ECO:0007669"/>
    <property type="project" value="RHEA"/>
</dbReference>